<dbReference type="FunFam" id="2.30.29.30:FF:000078">
    <property type="entry name" value="Guanine nucleotide exchange factor DBS"/>
    <property type="match status" value="1"/>
</dbReference>
<dbReference type="InterPro" id="IPR055251">
    <property type="entry name" value="SOS1_NGEF_PH"/>
</dbReference>
<sequence length="889" mass="101578">TDEIMQQEIRPLVAVDIIEQLHRQFAILSGGRGKDGAPIITFPEFAGFSDIPDEDFLNVVTYLTSIPSLEAASIGFIIIIDRRRDKWSAVKASLTRIAGAFPGNLQLVFVLRPSRFIQRTIADIGIKLYRDDFKMKVPIIMLNSVSDLHGYIDKSQLTRELGGTLEYGHSQWIHHRTAIENFAMTVKTTAQMLQTFGTDLAETELPNDVQCTEELLFAHSDHHSKLKDELKLAVKQGATLLTCIREPVTRSANSKLSPDELENVATVERLLAQLDETEKAFDQFWTKHHLKLEQCLQLRHFEHDFREVKLTLDNLMETQASFADIGDSVTRVENLLREQKHLEEKGQEPLEKAQSLALHGEQLIQNNHYAVDSIRPKCVELRRICDDFTNETKKKYDILGKSLELHKQLDKASQWCEAGIYLLASQAVDKCQSQEGAETALVEIEKFLVTAKEHQLSNPKEFYNQFDMILTPEIKANAQRIVQKLEDVQEMFDKRQVSLKKLAAKQTRPVQPVAPHPESSPKRASPKITRPAAVENLEQFCGARGRGPAAQNGSRALVYPSHIINELIETERVYVEELQSIIEGYASEMDNPNLVHLIPSALQNKKEILFGNLPEIYDFHNRHVGTGGCPVIFLKEIENCIENPELLARCFLKRKEDLQIYEKYCQNKPRSEALWRQCGDSIFFQECQRKLDHKLSLDAYLLKPVQRITKYQLLLKEMLKCSKNSEGTAELEEALATMLDIIKSVNDSMHQIAITGYEGDVSELGKLLMQGSFNVWTDHKKGHNKVKDLARFKPMQRHLFLYTKMLLFCKKREENTDGHEKTASYSFKNSLKMSTVGITENVKGDNKKFEIWYNGREEVYIIQASSVELKNTWISEIRKVLTGQLEACR</sequence>
<evidence type="ECO:0000313" key="8">
    <source>
        <dbReference type="EMBL" id="NXE86468.1"/>
    </source>
</evidence>
<evidence type="ECO:0000256" key="3">
    <source>
        <dbReference type="ARBA" id="ARBA00049987"/>
    </source>
</evidence>
<dbReference type="PANTHER" id="PTHR22826">
    <property type="entry name" value="RHO GUANINE EXCHANGE FACTOR-RELATED"/>
    <property type="match status" value="1"/>
</dbReference>
<dbReference type="InterPro" id="IPR056466">
    <property type="entry name" value="Spectrin_DBS"/>
</dbReference>
<dbReference type="GO" id="GO:0005085">
    <property type="term" value="F:guanyl-nucleotide exchange factor activity"/>
    <property type="evidence" value="ECO:0007669"/>
    <property type="project" value="UniProtKB-KW"/>
</dbReference>
<name>A0A7K8Q5R2_9PASS</name>
<dbReference type="PANTHER" id="PTHR22826:SF201">
    <property type="entry name" value="GUANINE NUCLEOTIDE EXCHANGE FACTOR MCF2L2-RELATED"/>
    <property type="match status" value="1"/>
</dbReference>
<protein>
    <submittedName>
        <fullName evidence="8">MCF2L factor</fullName>
    </submittedName>
</protein>
<accession>A0A7K8Q5R2</accession>
<feature type="non-terminal residue" evidence="8">
    <location>
        <position position="889"/>
    </location>
</feature>
<dbReference type="InterPro" id="IPR001251">
    <property type="entry name" value="CRAL-TRIO_dom"/>
</dbReference>
<gene>
    <name evidence="8" type="primary">Mcf2l_0</name>
    <name evidence="8" type="ORF">MENNOV_R10556</name>
</gene>
<keyword evidence="2" id="KW-0344">Guanine-nucleotide releasing factor</keyword>
<dbReference type="EMBL" id="VWPS01000004">
    <property type="protein sequence ID" value="NXE86468.1"/>
    <property type="molecule type" value="Genomic_DNA"/>
</dbReference>
<evidence type="ECO:0000256" key="2">
    <source>
        <dbReference type="ARBA" id="ARBA00022658"/>
    </source>
</evidence>
<feature type="domain" description="CRAL-TRIO" evidence="7">
    <location>
        <begin position="1"/>
        <end position="169"/>
    </location>
</feature>
<dbReference type="SMART" id="SM00516">
    <property type="entry name" value="SEC14"/>
    <property type="match status" value="1"/>
</dbReference>
<dbReference type="Gene3D" id="1.20.900.10">
    <property type="entry name" value="Dbl homology (DH) domain"/>
    <property type="match status" value="1"/>
</dbReference>
<dbReference type="SUPFAM" id="SSF52087">
    <property type="entry name" value="CRAL/TRIO domain"/>
    <property type="match status" value="1"/>
</dbReference>
<evidence type="ECO:0000259" key="6">
    <source>
        <dbReference type="PROSITE" id="PS50010"/>
    </source>
</evidence>
<evidence type="ECO:0000256" key="1">
    <source>
        <dbReference type="ARBA" id="ARBA00022553"/>
    </source>
</evidence>
<dbReference type="InterPro" id="IPR001331">
    <property type="entry name" value="GDS_CDC24_CS"/>
</dbReference>
<dbReference type="InterPro" id="IPR035899">
    <property type="entry name" value="DBL_dom_sf"/>
</dbReference>
<feature type="region of interest" description="Disordered" evidence="4">
    <location>
        <begin position="505"/>
        <end position="528"/>
    </location>
</feature>
<dbReference type="Gene3D" id="2.30.29.30">
    <property type="entry name" value="Pleckstrin-homology domain (PH domain)/Phosphotyrosine-binding domain (PTB)"/>
    <property type="match status" value="1"/>
</dbReference>
<dbReference type="PROSITE" id="PS00741">
    <property type="entry name" value="DH_1"/>
    <property type="match status" value="1"/>
</dbReference>
<dbReference type="SUPFAM" id="SSF50729">
    <property type="entry name" value="PH domain-like"/>
    <property type="match status" value="1"/>
</dbReference>
<proteinExistence type="inferred from homology"/>
<feature type="non-terminal residue" evidence="8">
    <location>
        <position position="1"/>
    </location>
</feature>
<evidence type="ECO:0000259" key="5">
    <source>
        <dbReference type="PROSITE" id="PS50003"/>
    </source>
</evidence>
<dbReference type="InterPro" id="IPR036865">
    <property type="entry name" value="CRAL-TRIO_dom_sf"/>
</dbReference>
<dbReference type="AlphaFoldDB" id="A0A7K8Q5R2"/>
<dbReference type="SUPFAM" id="SSF46966">
    <property type="entry name" value="Spectrin repeat"/>
    <property type="match status" value="1"/>
</dbReference>
<dbReference type="SMART" id="SM00233">
    <property type="entry name" value="PH"/>
    <property type="match status" value="1"/>
</dbReference>
<dbReference type="SUPFAM" id="SSF48065">
    <property type="entry name" value="DBL homology domain (DH-domain)"/>
    <property type="match status" value="1"/>
</dbReference>
<dbReference type="CDD" id="cd00160">
    <property type="entry name" value="RhoGEF"/>
    <property type="match status" value="1"/>
</dbReference>
<dbReference type="GO" id="GO:0005737">
    <property type="term" value="C:cytoplasm"/>
    <property type="evidence" value="ECO:0007669"/>
    <property type="project" value="TreeGrafter"/>
</dbReference>
<dbReference type="InterPro" id="IPR051336">
    <property type="entry name" value="RhoGEF_Guanine_NuclExch_SF"/>
</dbReference>
<dbReference type="Gene3D" id="1.20.58.60">
    <property type="match status" value="1"/>
</dbReference>
<evidence type="ECO:0000256" key="4">
    <source>
        <dbReference type="SAM" id="MobiDB-lite"/>
    </source>
</evidence>
<dbReference type="Proteomes" id="UP000521578">
    <property type="component" value="Unassembled WGS sequence"/>
</dbReference>
<dbReference type="Pfam" id="PF23289">
    <property type="entry name" value="Spectrin_5"/>
    <property type="match status" value="1"/>
</dbReference>
<dbReference type="Pfam" id="PF22697">
    <property type="entry name" value="SOS1_NGEF_PH"/>
    <property type="match status" value="1"/>
</dbReference>
<comment type="similarity">
    <text evidence="3">Belongs to the MCF2 family.</text>
</comment>
<dbReference type="PROSITE" id="PS50010">
    <property type="entry name" value="DH_2"/>
    <property type="match status" value="1"/>
</dbReference>
<dbReference type="InterPro" id="IPR018159">
    <property type="entry name" value="Spectrin/alpha-actinin"/>
</dbReference>
<dbReference type="PROSITE" id="PS50191">
    <property type="entry name" value="CRAL_TRIO"/>
    <property type="match status" value="1"/>
</dbReference>
<reference evidence="9" key="1">
    <citation type="submission" date="2019-09" db="EMBL/GenBank/DDBJ databases">
        <title>Bird 10,000 Genomes (B10K) Project - Family phase.</title>
        <authorList>
            <person name="Zhang G."/>
        </authorList>
    </citation>
    <scope>NUCLEOTIDE SEQUENCE [LARGE SCALE GENOMIC DNA]</scope>
</reference>
<evidence type="ECO:0000313" key="9">
    <source>
        <dbReference type="Proteomes" id="UP000521578"/>
    </source>
</evidence>
<dbReference type="SMART" id="SM00150">
    <property type="entry name" value="SPEC"/>
    <property type="match status" value="1"/>
</dbReference>
<evidence type="ECO:0000259" key="7">
    <source>
        <dbReference type="PROSITE" id="PS50191"/>
    </source>
</evidence>
<dbReference type="PROSITE" id="PS50003">
    <property type="entry name" value="PH_DOMAIN"/>
    <property type="match status" value="1"/>
</dbReference>
<dbReference type="CDD" id="cd00176">
    <property type="entry name" value="SPEC"/>
    <property type="match status" value="1"/>
</dbReference>
<organism evidence="8 9">
    <name type="scientific">Menura novaehollandiae</name>
    <name type="common">superb lyrebird</name>
    <dbReference type="NCBI Taxonomy" id="47692"/>
    <lineage>
        <taxon>Eukaryota</taxon>
        <taxon>Metazoa</taxon>
        <taxon>Chordata</taxon>
        <taxon>Craniata</taxon>
        <taxon>Vertebrata</taxon>
        <taxon>Euteleostomi</taxon>
        <taxon>Archelosauria</taxon>
        <taxon>Archosauria</taxon>
        <taxon>Dinosauria</taxon>
        <taxon>Saurischia</taxon>
        <taxon>Theropoda</taxon>
        <taxon>Coelurosauria</taxon>
        <taxon>Aves</taxon>
        <taxon>Neognathae</taxon>
        <taxon>Neoaves</taxon>
        <taxon>Telluraves</taxon>
        <taxon>Australaves</taxon>
        <taxon>Passeriformes</taxon>
        <taxon>Menuridae</taxon>
        <taxon>Menura</taxon>
    </lineage>
</organism>
<dbReference type="InterPro" id="IPR011993">
    <property type="entry name" value="PH-like_dom_sf"/>
</dbReference>
<dbReference type="InterPro" id="IPR000219">
    <property type="entry name" value="DH_dom"/>
</dbReference>
<dbReference type="GO" id="GO:0035556">
    <property type="term" value="P:intracellular signal transduction"/>
    <property type="evidence" value="ECO:0007669"/>
    <property type="project" value="InterPro"/>
</dbReference>
<dbReference type="CDD" id="cd00170">
    <property type="entry name" value="SEC14"/>
    <property type="match status" value="1"/>
</dbReference>
<feature type="domain" description="DH" evidence="6">
    <location>
        <begin position="559"/>
        <end position="748"/>
    </location>
</feature>
<dbReference type="SMART" id="SM00325">
    <property type="entry name" value="RhoGEF"/>
    <property type="match status" value="1"/>
</dbReference>
<dbReference type="InterPro" id="IPR001849">
    <property type="entry name" value="PH_domain"/>
</dbReference>
<keyword evidence="1" id="KW-0597">Phosphoprotein</keyword>
<dbReference type="Pfam" id="PF00621">
    <property type="entry name" value="RhoGEF"/>
    <property type="match status" value="1"/>
</dbReference>
<keyword evidence="9" id="KW-1185">Reference proteome</keyword>
<comment type="caution">
    <text evidence="8">The sequence shown here is derived from an EMBL/GenBank/DDBJ whole genome shotgun (WGS) entry which is preliminary data.</text>
</comment>
<feature type="domain" description="PH" evidence="5">
    <location>
        <begin position="760"/>
        <end position="882"/>
    </location>
</feature>
<dbReference type="Pfam" id="PF13716">
    <property type="entry name" value="CRAL_TRIO_2"/>
    <property type="match status" value="1"/>
</dbReference>